<dbReference type="AlphaFoldDB" id="A0ABD3TLC1"/>
<reference evidence="1 2" key="1">
    <citation type="submission" date="2024-11" db="EMBL/GenBank/DDBJ databases">
        <title>Chromosome-level genome assembly of the freshwater bivalve Anodonta woodiana.</title>
        <authorList>
            <person name="Chen X."/>
        </authorList>
    </citation>
    <scope>NUCLEOTIDE SEQUENCE [LARGE SCALE GENOMIC DNA]</scope>
    <source>
        <strain evidence="1">MN2024</strain>
        <tissue evidence="1">Gills</tissue>
    </source>
</reference>
<evidence type="ECO:0000313" key="2">
    <source>
        <dbReference type="Proteomes" id="UP001634394"/>
    </source>
</evidence>
<name>A0ABD3TLC1_SINWO</name>
<dbReference type="Proteomes" id="UP001634394">
    <property type="component" value="Unassembled WGS sequence"/>
</dbReference>
<dbReference type="EMBL" id="JBJQND010000018">
    <property type="protein sequence ID" value="KAL3837371.1"/>
    <property type="molecule type" value="Genomic_DNA"/>
</dbReference>
<organism evidence="1 2">
    <name type="scientific">Sinanodonta woodiana</name>
    <name type="common">Chinese pond mussel</name>
    <name type="synonym">Anodonta woodiana</name>
    <dbReference type="NCBI Taxonomy" id="1069815"/>
    <lineage>
        <taxon>Eukaryota</taxon>
        <taxon>Metazoa</taxon>
        <taxon>Spiralia</taxon>
        <taxon>Lophotrochozoa</taxon>
        <taxon>Mollusca</taxon>
        <taxon>Bivalvia</taxon>
        <taxon>Autobranchia</taxon>
        <taxon>Heteroconchia</taxon>
        <taxon>Palaeoheterodonta</taxon>
        <taxon>Unionida</taxon>
        <taxon>Unionoidea</taxon>
        <taxon>Unionidae</taxon>
        <taxon>Unioninae</taxon>
        <taxon>Sinanodonta</taxon>
    </lineage>
</organism>
<proteinExistence type="predicted"/>
<feature type="non-terminal residue" evidence="1">
    <location>
        <position position="1"/>
    </location>
</feature>
<accession>A0ABD3TLC1</accession>
<protein>
    <submittedName>
        <fullName evidence="1">Uncharacterized protein</fullName>
    </submittedName>
</protein>
<feature type="non-terminal residue" evidence="1">
    <location>
        <position position="49"/>
    </location>
</feature>
<sequence>FLASKYKESRSAGDGYLEFHQKVKKKIAELKSAGTTKSFTASGYRCGVS</sequence>
<evidence type="ECO:0000313" key="1">
    <source>
        <dbReference type="EMBL" id="KAL3837371.1"/>
    </source>
</evidence>
<comment type="caution">
    <text evidence="1">The sequence shown here is derived from an EMBL/GenBank/DDBJ whole genome shotgun (WGS) entry which is preliminary data.</text>
</comment>
<gene>
    <name evidence="1" type="ORF">ACJMK2_022733</name>
</gene>
<keyword evidence="2" id="KW-1185">Reference proteome</keyword>